<dbReference type="Proteomes" id="UP000266552">
    <property type="component" value="Chromosome"/>
</dbReference>
<dbReference type="InterPro" id="IPR023214">
    <property type="entry name" value="HAD_sf"/>
</dbReference>
<dbReference type="PANTHER" id="PTHR10000:SF8">
    <property type="entry name" value="HAD SUPERFAMILY HYDROLASE-LIKE, TYPE 3"/>
    <property type="match status" value="1"/>
</dbReference>
<dbReference type="KEGG" id="plw:D5F53_08350"/>
<dbReference type="InterPro" id="IPR000150">
    <property type="entry name" value="Cof"/>
</dbReference>
<proteinExistence type="predicted"/>
<accession>A0A385TIG9</accession>
<dbReference type="Gene3D" id="3.30.1240.10">
    <property type="match status" value="1"/>
</dbReference>
<organism evidence="1 2">
    <name type="scientific">Paenibacillus lautus</name>
    <name type="common">Bacillus lautus</name>
    <dbReference type="NCBI Taxonomy" id="1401"/>
    <lineage>
        <taxon>Bacteria</taxon>
        <taxon>Bacillati</taxon>
        <taxon>Bacillota</taxon>
        <taxon>Bacilli</taxon>
        <taxon>Bacillales</taxon>
        <taxon>Paenibacillaceae</taxon>
        <taxon>Paenibacillus</taxon>
    </lineage>
</organism>
<dbReference type="InterPro" id="IPR006379">
    <property type="entry name" value="HAD-SF_hydro_IIB"/>
</dbReference>
<sequence>MKKRAYITDLDGTLLRSDQSLSPYTMNVITDALERDFIVTFATARGYISAKSVVSDIPWKYPVILYNGALIYDGLNQTVVDGYWLERDISNEIIGVGRKHGITPFYFSLDKDQRERVLHETLRREGEMSFYAGRPHDPRFLEVNNLNCPPDYRTLALTYIGLHEELEPIRQEVTALYGDVIHAHMMPDYYIRNHYFLEFSHAKANKRDGLQLWSAHMGIDLENTVVFGDHINDVGLFEAGGTRIAVRNAHETIQQLADHIIDSNELDGVAHYIEQQMELAGNNTIISTLGGPTR</sequence>
<dbReference type="NCBIfam" id="TIGR01484">
    <property type="entry name" value="HAD-SF-IIB"/>
    <property type="match status" value="1"/>
</dbReference>
<keyword evidence="2" id="KW-1185">Reference proteome</keyword>
<dbReference type="GO" id="GO:0005829">
    <property type="term" value="C:cytosol"/>
    <property type="evidence" value="ECO:0007669"/>
    <property type="project" value="TreeGrafter"/>
</dbReference>
<dbReference type="GO" id="GO:0000287">
    <property type="term" value="F:magnesium ion binding"/>
    <property type="evidence" value="ECO:0007669"/>
    <property type="project" value="TreeGrafter"/>
</dbReference>
<evidence type="ECO:0000313" key="2">
    <source>
        <dbReference type="Proteomes" id="UP000266552"/>
    </source>
</evidence>
<reference evidence="1 2" key="1">
    <citation type="submission" date="2018-09" db="EMBL/GenBank/DDBJ databases">
        <title>Genome Sequence of Paenibacillus lautus Strain E7593-69, Azo Dye-Degrading Bacteria, Isolated from Commercial Tattoo Inks.</title>
        <authorList>
            <person name="Nho S.W."/>
            <person name="Kim S.-J."/>
            <person name="Kweon O."/>
            <person name="Cerniglia C.E."/>
        </authorList>
    </citation>
    <scope>NUCLEOTIDE SEQUENCE [LARGE SCALE GENOMIC DNA]</scope>
    <source>
        <strain evidence="1 2">E7593-69</strain>
    </source>
</reference>
<dbReference type="RefSeq" id="WP_119847312.1">
    <property type="nucleotide sequence ID" value="NZ_CP032412.1"/>
</dbReference>
<dbReference type="SUPFAM" id="SSF56784">
    <property type="entry name" value="HAD-like"/>
    <property type="match status" value="1"/>
</dbReference>
<dbReference type="InterPro" id="IPR036412">
    <property type="entry name" value="HAD-like_sf"/>
</dbReference>
<dbReference type="Pfam" id="PF08282">
    <property type="entry name" value="Hydrolase_3"/>
    <property type="match status" value="1"/>
</dbReference>
<dbReference type="EMBL" id="CP032412">
    <property type="protein sequence ID" value="AYB43291.1"/>
    <property type="molecule type" value="Genomic_DNA"/>
</dbReference>
<protein>
    <submittedName>
        <fullName evidence="1">HAD family phosphatase</fullName>
    </submittedName>
</protein>
<dbReference type="Gene3D" id="3.40.50.1000">
    <property type="entry name" value="HAD superfamily/HAD-like"/>
    <property type="match status" value="1"/>
</dbReference>
<dbReference type="NCBIfam" id="TIGR00099">
    <property type="entry name" value="Cof-subfamily"/>
    <property type="match status" value="1"/>
</dbReference>
<dbReference type="AlphaFoldDB" id="A0A385TIG9"/>
<dbReference type="GO" id="GO:0016791">
    <property type="term" value="F:phosphatase activity"/>
    <property type="evidence" value="ECO:0007669"/>
    <property type="project" value="TreeGrafter"/>
</dbReference>
<evidence type="ECO:0000313" key="1">
    <source>
        <dbReference type="EMBL" id="AYB43291.1"/>
    </source>
</evidence>
<name>A0A385TIG9_PAELA</name>
<dbReference type="PANTHER" id="PTHR10000">
    <property type="entry name" value="PHOSPHOSERINE PHOSPHATASE"/>
    <property type="match status" value="1"/>
</dbReference>
<gene>
    <name evidence="1" type="ORF">D5F53_08350</name>
</gene>